<dbReference type="InterPro" id="IPR001611">
    <property type="entry name" value="Leu-rich_rpt"/>
</dbReference>
<keyword evidence="2" id="KW-0217">Developmental protein</keyword>
<name>A0A8R2D2N4_ACYPI</name>
<dbReference type="Pfam" id="PF07679">
    <property type="entry name" value="I-set"/>
    <property type="match status" value="1"/>
</dbReference>
<keyword evidence="4" id="KW-0433">Leucine-rich repeat</keyword>
<keyword evidence="9" id="KW-0472">Membrane</keyword>
<evidence type="ECO:0000256" key="8">
    <source>
        <dbReference type="ARBA" id="ARBA00023180"/>
    </source>
</evidence>
<dbReference type="InterPro" id="IPR000372">
    <property type="entry name" value="LRRNT"/>
</dbReference>
<dbReference type="SMART" id="SM00408">
    <property type="entry name" value="IGc2"/>
    <property type="match status" value="1"/>
</dbReference>
<dbReference type="SUPFAM" id="SSF52058">
    <property type="entry name" value="L domain-like"/>
    <property type="match status" value="1"/>
</dbReference>
<dbReference type="RefSeq" id="XP_016658357.1">
    <property type="nucleotide sequence ID" value="XM_016802868.2"/>
</dbReference>
<feature type="domain" description="Ig-like" evidence="11">
    <location>
        <begin position="332"/>
        <end position="419"/>
    </location>
</feature>
<dbReference type="InterPro" id="IPR032675">
    <property type="entry name" value="LRR_dom_sf"/>
</dbReference>
<dbReference type="Pfam" id="PF13855">
    <property type="entry name" value="LRR_8"/>
    <property type="match status" value="2"/>
</dbReference>
<keyword evidence="9" id="KW-0812">Transmembrane</keyword>
<dbReference type="InterPro" id="IPR050467">
    <property type="entry name" value="LRFN"/>
</dbReference>
<dbReference type="Gene3D" id="3.80.10.10">
    <property type="entry name" value="Ribonuclease Inhibitor"/>
    <property type="match status" value="2"/>
</dbReference>
<keyword evidence="3" id="KW-0964">Secreted</keyword>
<dbReference type="SMART" id="SM00409">
    <property type="entry name" value="IG"/>
    <property type="match status" value="1"/>
</dbReference>
<proteinExistence type="predicted"/>
<dbReference type="PROSITE" id="PS51450">
    <property type="entry name" value="LRR"/>
    <property type="match status" value="2"/>
</dbReference>
<evidence type="ECO:0000256" key="9">
    <source>
        <dbReference type="SAM" id="Phobius"/>
    </source>
</evidence>
<feature type="chain" id="PRO_5035876331" description="Ig-like domain-containing protein" evidence="10">
    <location>
        <begin position="42"/>
        <end position="468"/>
    </location>
</feature>
<evidence type="ECO:0000256" key="10">
    <source>
        <dbReference type="SAM" id="SignalP"/>
    </source>
</evidence>
<dbReference type="Gene3D" id="2.60.40.10">
    <property type="entry name" value="Immunoglobulins"/>
    <property type="match status" value="1"/>
</dbReference>
<dbReference type="SMART" id="SM00369">
    <property type="entry name" value="LRR_TYP"/>
    <property type="match status" value="7"/>
</dbReference>
<dbReference type="GO" id="GO:0005576">
    <property type="term" value="C:extracellular region"/>
    <property type="evidence" value="ECO:0007669"/>
    <property type="project" value="UniProtKB-SubCell"/>
</dbReference>
<dbReference type="SMART" id="SM00365">
    <property type="entry name" value="LRR_SD22"/>
    <property type="match status" value="5"/>
</dbReference>
<evidence type="ECO:0000256" key="2">
    <source>
        <dbReference type="ARBA" id="ARBA00022473"/>
    </source>
</evidence>
<organism evidence="12 13">
    <name type="scientific">Acyrthosiphon pisum</name>
    <name type="common">Pea aphid</name>
    <dbReference type="NCBI Taxonomy" id="7029"/>
    <lineage>
        <taxon>Eukaryota</taxon>
        <taxon>Metazoa</taxon>
        <taxon>Ecdysozoa</taxon>
        <taxon>Arthropoda</taxon>
        <taxon>Hexapoda</taxon>
        <taxon>Insecta</taxon>
        <taxon>Pterygota</taxon>
        <taxon>Neoptera</taxon>
        <taxon>Paraneoptera</taxon>
        <taxon>Hemiptera</taxon>
        <taxon>Sternorrhyncha</taxon>
        <taxon>Aphidomorpha</taxon>
        <taxon>Aphidoidea</taxon>
        <taxon>Aphididae</taxon>
        <taxon>Macrosiphini</taxon>
        <taxon>Acyrthosiphon</taxon>
    </lineage>
</organism>
<dbReference type="Proteomes" id="UP000007819">
    <property type="component" value="Chromosome A2"/>
</dbReference>
<dbReference type="InterPro" id="IPR036179">
    <property type="entry name" value="Ig-like_dom_sf"/>
</dbReference>
<dbReference type="InterPro" id="IPR013783">
    <property type="entry name" value="Ig-like_fold"/>
</dbReference>
<keyword evidence="6" id="KW-0677">Repeat</keyword>
<evidence type="ECO:0000256" key="1">
    <source>
        <dbReference type="ARBA" id="ARBA00004613"/>
    </source>
</evidence>
<dbReference type="FunFam" id="3.80.10.10:FF:000002">
    <property type="entry name" value="Slit guidance ligand 2"/>
    <property type="match status" value="1"/>
</dbReference>
<evidence type="ECO:0000256" key="3">
    <source>
        <dbReference type="ARBA" id="ARBA00022525"/>
    </source>
</evidence>
<dbReference type="FunFam" id="2.60.40.10:FF:000612">
    <property type="entry name" value="palladin isoform X1"/>
    <property type="match status" value="1"/>
</dbReference>
<dbReference type="GO" id="GO:0071944">
    <property type="term" value="C:cell periphery"/>
    <property type="evidence" value="ECO:0007669"/>
    <property type="project" value="UniProtKB-ARBA"/>
</dbReference>
<dbReference type="AlphaFoldDB" id="A0A8R2D2N4"/>
<keyword evidence="8" id="KW-0325">Glycoprotein</keyword>
<dbReference type="PANTHER" id="PTHR45842:SF12">
    <property type="entry name" value="KEKKON 5, ISOFORM A"/>
    <property type="match status" value="1"/>
</dbReference>
<reference evidence="12" key="2">
    <citation type="submission" date="2022-06" db="UniProtKB">
        <authorList>
            <consortium name="EnsemblMetazoa"/>
        </authorList>
    </citation>
    <scope>IDENTIFICATION</scope>
</reference>
<dbReference type="GeneID" id="107883230"/>
<evidence type="ECO:0000313" key="13">
    <source>
        <dbReference type="Proteomes" id="UP000007819"/>
    </source>
</evidence>
<accession>A0A8R2D2N4</accession>
<dbReference type="SUPFAM" id="SSF48726">
    <property type="entry name" value="Immunoglobulin"/>
    <property type="match status" value="1"/>
</dbReference>
<dbReference type="InterPro" id="IPR000483">
    <property type="entry name" value="Cys-rich_flank_reg_C"/>
</dbReference>
<feature type="transmembrane region" description="Helical" evidence="9">
    <location>
        <begin position="432"/>
        <end position="451"/>
    </location>
</feature>
<keyword evidence="5 10" id="KW-0732">Signal</keyword>
<evidence type="ECO:0000313" key="12">
    <source>
        <dbReference type="EnsemblMetazoa" id="XP_016658357.1"/>
    </source>
</evidence>
<dbReference type="EnsemblMetazoa" id="XM_016802868.2">
    <property type="protein sequence ID" value="XP_016658357.1"/>
    <property type="gene ID" value="LOC107883230"/>
</dbReference>
<reference evidence="13" key="1">
    <citation type="submission" date="2010-06" db="EMBL/GenBank/DDBJ databases">
        <authorList>
            <person name="Jiang H."/>
            <person name="Abraham K."/>
            <person name="Ali S."/>
            <person name="Alsbrooks S.L."/>
            <person name="Anim B.N."/>
            <person name="Anosike U.S."/>
            <person name="Attaway T."/>
            <person name="Bandaranaike D.P."/>
            <person name="Battles P.K."/>
            <person name="Bell S.N."/>
            <person name="Bell A.V."/>
            <person name="Beltran B."/>
            <person name="Bickham C."/>
            <person name="Bustamante Y."/>
            <person name="Caleb T."/>
            <person name="Canada A."/>
            <person name="Cardenas V."/>
            <person name="Carter K."/>
            <person name="Chacko J."/>
            <person name="Chandrabose M.N."/>
            <person name="Chavez D."/>
            <person name="Chavez A."/>
            <person name="Chen L."/>
            <person name="Chu H.-S."/>
            <person name="Claassen K.J."/>
            <person name="Cockrell R."/>
            <person name="Collins M."/>
            <person name="Cooper J.A."/>
            <person name="Cree A."/>
            <person name="Curry S.M."/>
            <person name="Da Y."/>
            <person name="Dao M.D."/>
            <person name="Das B."/>
            <person name="Davila M.-L."/>
            <person name="Davy-Carroll L."/>
            <person name="Denson S."/>
            <person name="Dinh H."/>
            <person name="Ebong V.E."/>
            <person name="Edwards J.R."/>
            <person name="Egan A."/>
            <person name="El-Daye J."/>
            <person name="Escobedo L."/>
            <person name="Fernandez S."/>
            <person name="Fernando P.R."/>
            <person name="Flagg N."/>
            <person name="Forbes L.D."/>
            <person name="Fowler R.G."/>
            <person name="Fu Q."/>
            <person name="Gabisi R.A."/>
            <person name="Ganer J."/>
            <person name="Garbino Pronczuk A."/>
            <person name="Garcia R.M."/>
            <person name="Garner T."/>
            <person name="Garrett T.E."/>
            <person name="Gonzalez D.A."/>
            <person name="Hamid H."/>
            <person name="Hawkins E.S."/>
            <person name="Hirani K."/>
            <person name="Hogues M.E."/>
            <person name="Hollins B."/>
            <person name="Hsiao C.-H."/>
            <person name="Jabil R."/>
            <person name="James M.L."/>
            <person name="Jhangiani S.N."/>
            <person name="Johnson B."/>
            <person name="Johnson Q."/>
            <person name="Joshi V."/>
            <person name="Kalu J.B."/>
            <person name="Kam C."/>
            <person name="Kashfia A."/>
            <person name="Keebler J."/>
            <person name="Kisamo H."/>
            <person name="Kovar C.L."/>
            <person name="Lago L.A."/>
            <person name="Lai C.-Y."/>
            <person name="Laidlaw J."/>
            <person name="Lara F."/>
            <person name="Le T.-K."/>
            <person name="Lee S.L."/>
            <person name="Legall F.H."/>
            <person name="Lemon S.J."/>
            <person name="Lewis L.R."/>
            <person name="Li B."/>
            <person name="Liu Y."/>
            <person name="Liu Y.-S."/>
            <person name="Lopez J."/>
            <person name="Lozado R.J."/>
            <person name="Lu J."/>
            <person name="Madu R.C."/>
            <person name="Maheshwari M."/>
            <person name="Maheshwari R."/>
            <person name="Malloy K."/>
            <person name="Martinez E."/>
            <person name="Mathew T."/>
            <person name="Mercado I.C."/>
            <person name="Mercado C."/>
            <person name="Meyer B."/>
            <person name="Montgomery K."/>
            <person name="Morgan M.B."/>
            <person name="Munidasa M."/>
            <person name="Nazareth L.V."/>
            <person name="Nelson J."/>
            <person name="Ng B.M."/>
            <person name="Nguyen N.B."/>
            <person name="Nguyen P.Q."/>
            <person name="Nguyen T."/>
            <person name="Obregon M."/>
            <person name="Okwuonu G.O."/>
            <person name="Onwere C.G."/>
            <person name="Orozco G."/>
            <person name="Parra A."/>
            <person name="Patel S."/>
            <person name="Patil S."/>
            <person name="Perez A."/>
            <person name="Perez Y."/>
            <person name="Pham C."/>
            <person name="Primus E.L."/>
            <person name="Pu L.-L."/>
            <person name="Puazo M."/>
            <person name="Qin X."/>
            <person name="Quiroz J.B."/>
            <person name="Reese J."/>
            <person name="Richards S."/>
            <person name="Rives C.M."/>
            <person name="Robberts R."/>
            <person name="Ruiz S.J."/>
            <person name="Ruiz M.J."/>
            <person name="Santibanez J."/>
            <person name="Schneider B.W."/>
            <person name="Sisson I."/>
            <person name="Smith M."/>
            <person name="Sodergren E."/>
            <person name="Song X.-Z."/>
            <person name="Song B.B."/>
            <person name="Summersgill H."/>
            <person name="Thelus R."/>
            <person name="Thornton R.D."/>
            <person name="Trejos Z.Y."/>
            <person name="Usmani K."/>
            <person name="Vattathil S."/>
            <person name="Villasana D."/>
            <person name="Walker D.L."/>
            <person name="Wang S."/>
            <person name="Wang K."/>
            <person name="White C.S."/>
            <person name="Williams A.C."/>
            <person name="Williamson J."/>
            <person name="Wilson K."/>
            <person name="Woghiren I.O."/>
            <person name="Woodworth J.R."/>
            <person name="Worley K.C."/>
            <person name="Wright R.A."/>
            <person name="Wu W."/>
            <person name="Young L."/>
            <person name="Zhang L."/>
            <person name="Zhang J."/>
            <person name="Zhu Y."/>
            <person name="Muzny D.M."/>
            <person name="Weinstock G."/>
            <person name="Gibbs R.A."/>
        </authorList>
    </citation>
    <scope>NUCLEOTIDE SEQUENCE [LARGE SCALE GENOMIC DNA]</scope>
    <source>
        <strain evidence="13">LSR1</strain>
    </source>
</reference>
<evidence type="ECO:0000256" key="5">
    <source>
        <dbReference type="ARBA" id="ARBA00022729"/>
    </source>
</evidence>
<dbReference type="InterPro" id="IPR003599">
    <property type="entry name" value="Ig_sub"/>
</dbReference>
<sequence>MTLPMHQDAAAAAAAVLRRTRMILLLLLLMFSLSSFPSVTAECPEKCLCIEEIFFCHKKGLDRIPDRIPPAIKVLDLSYNEIMDIESLAHLTELETLIESYFRNLSNNNISELKHGAFANLSKLQSLLLNGNKFENIETGVFNNLTSLEFLLLHENNIHKLDSEIFKGLTKLYKLTLNNNNISEVKNGAFANLSKLQILYLDNNKIENIETGAFNNLTSLKVLHLDYNNIHKLDLEMFKGLRKLDKLFLDHNMIRHIPPGTIDSLTSLSLLWLDHNPLTCDCNILLFVNVLKKSYPQRDVLWDNDPSCHFPVEMKEKSLKEITKNDFNCTSPDVIVVPENKTVSVGEQLQLSCKVVGDPEPYITWAKDDIDLELGKRVQVFQNNTLIISKVEKTDGGKYKCVASNYLGRKSFEAMVNVNGLAKNGSKTMFRIIRLIIGFSCLFIILANYLIYNGISNIVKNVLLLLFL</sequence>
<evidence type="ECO:0000256" key="6">
    <source>
        <dbReference type="ARBA" id="ARBA00022737"/>
    </source>
</evidence>
<keyword evidence="9" id="KW-1133">Transmembrane helix</keyword>
<dbReference type="SMART" id="SM00013">
    <property type="entry name" value="LRRNT"/>
    <property type="match status" value="1"/>
</dbReference>
<comment type="subcellular location">
    <subcellularLocation>
        <location evidence="1">Secreted</location>
    </subcellularLocation>
</comment>
<dbReference type="InterPro" id="IPR003591">
    <property type="entry name" value="Leu-rich_rpt_typical-subtyp"/>
</dbReference>
<evidence type="ECO:0000259" key="11">
    <source>
        <dbReference type="PROSITE" id="PS50835"/>
    </source>
</evidence>
<evidence type="ECO:0000256" key="4">
    <source>
        <dbReference type="ARBA" id="ARBA00022614"/>
    </source>
</evidence>
<feature type="signal peptide" evidence="10">
    <location>
        <begin position="1"/>
        <end position="41"/>
    </location>
</feature>
<dbReference type="SMART" id="SM00082">
    <property type="entry name" value="LRRCT"/>
    <property type="match status" value="1"/>
</dbReference>
<dbReference type="InterPro" id="IPR013098">
    <property type="entry name" value="Ig_I-set"/>
</dbReference>
<protein>
    <recommendedName>
        <fullName evidence="11">Ig-like domain-containing protein</fullName>
    </recommendedName>
</protein>
<dbReference type="InterPro" id="IPR007110">
    <property type="entry name" value="Ig-like_dom"/>
</dbReference>
<evidence type="ECO:0000256" key="7">
    <source>
        <dbReference type="ARBA" id="ARBA00023157"/>
    </source>
</evidence>
<keyword evidence="13" id="KW-1185">Reference proteome</keyword>
<dbReference type="InterPro" id="IPR003598">
    <property type="entry name" value="Ig_sub2"/>
</dbReference>
<dbReference type="PANTHER" id="PTHR45842">
    <property type="entry name" value="SYNAPTIC ADHESION-LIKE MOLECULE SALM"/>
    <property type="match status" value="1"/>
</dbReference>
<dbReference type="GO" id="GO:0007399">
    <property type="term" value="P:nervous system development"/>
    <property type="evidence" value="ECO:0007669"/>
    <property type="project" value="UniProtKB-ARBA"/>
</dbReference>
<keyword evidence="7" id="KW-1015">Disulfide bond</keyword>
<dbReference type="OrthoDB" id="676979at2759"/>
<dbReference type="PROSITE" id="PS50835">
    <property type="entry name" value="IG_LIKE"/>
    <property type="match status" value="1"/>
</dbReference>